<feature type="compositionally biased region" description="Low complexity" evidence="2">
    <location>
        <begin position="39"/>
        <end position="48"/>
    </location>
</feature>
<feature type="compositionally biased region" description="Low complexity" evidence="2">
    <location>
        <begin position="681"/>
        <end position="697"/>
    </location>
</feature>
<feature type="region of interest" description="Disordered" evidence="2">
    <location>
        <begin position="576"/>
        <end position="743"/>
    </location>
</feature>
<evidence type="ECO:0000256" key="2">
    <source>
        <dbReference type="SAM" id="MobiDB-lite"/>
    </source>
</evidence>
<sequence length="743" mass="73882">MPSGNMFAMLNGGGGGAAPAAQGAKKRNRKKSGGGGGAQAAPSAPAEPSKGKEKEQPVPAPQADDGFQQVGKRRQQPQAKANSSTEPHGAPATVQEPPTPSQQQPHQRHGSAGKQQGAEPKARSQSKTKAADGASLARQLEAAASKVSTPTAAAALWCDWLTQLGGGEQYATPSGPRAFAQVLASCAAVDLALAATVASGATPAASADVGAVLRAICSSPEAADALTAVAMDLAELLRFGDAAQRPAALAALKACAARARASVVAKQNGESSNGAGLEQRVAEKTAALEALEARGINSIQMTSEQGKVAGEVFALRAKQLEALTGGAGAGGGGSASAESLQTAVRKATKLPSGPTASQRAADAVEAARKRVADAEAALAVAKAELAHAQVGAERAGEDPPADYAERCAAVMGHCKSLSGALGQGRSSDAGGAPRASKGEIEAAAEAALDSLHAFVSLRSREVGSAATQVETATVRVANIRRDMEEMARVGVEDGGALSKAASKLEDILASEEAAAEAAAAGASEAMVTFDSMGGGRASKRPGFSQRVSQVRATVDGMQSAITRMRGVLAGNVAPAAPAAPATAAKSTRDLTKSEPEAQGEGDRVKELEAKLASMEVELSKAKGSKQPAEGSSKDDRRAKGGKDGAKATSNGNDKGGRGGSAGGKAKVAEPAQEATGDSKGPKVAGAPPGPALEQEAPAPAPAPRGWGVVPTAPTDAVEDSSLPSLAESVAASKVKRGGRAAAP</sequence>
<name>A0A7R9TLM6_9VIRI</name>
<reference evidence="3" key="1">
    <citation type="submission" date="2021-01" db="EMBL/GenBank/DDBJ databases">
        <authorList>
            <person name="Corre E."/>
            <person name="Pelletier E."/>
            <person name="Niang G."/>
            <person name="Scheremetjew M."/>
            <person name="Finn R."/>
            <person name="Kale V."/>
            <person name="Holt S."/>
            <person name="Cochrane G."/>
            <person name="Meng A."/>
            <person name="Brown T."/>
            <person name="Cohen L."/>
        </authorList>
    </citation>
    <scope>NUCLEOTIDE SEQUENCE</scope>
    <source>
        <strain evidence="3">CCMP1413</strain>
    </source>
</reference>
<protein>
    <submittedName>
        <fullName evidence="3">Uncharacterized protein</fullName>
    </submittedName>
</protein>
<feature type="compositionally biased region" description="Basic and acidic residues" evidence="2">
    <location>
        <begin position="631"/>
        <end position="645"/>
    </location>
</feature>
<evidence type="ECO:0000313" key="3">
    <source>
        <dbReference type="EMBL" id="CAD8238858.1"/>
    </source>
</evidence>
<dbReference type="EMBL" id="HBDZ01007665">
    <property type="protein sequence ID" value="CAD8238858.1"/>
    <property type="molecule type" value="Transcribed_RNA"/>
</dbReference>
<feature type="compositionally biased region" description="Basic residues" evidence="2">
    <location>
        <begin position="733"/>
        <end position="743"/>
    </location>
</feature>
<evidence type="ECO:0000256" key="1">
    <source>
        <dbReference type="SAM" id="Coils"/>
    </source>
</evidence>
<proteinExistence type="predicted"/>
<feature type="compositionally biased region" description="Polar residues" evidence="2">
    <location>
        <begin position="76"/>
        <end position="86"/>
    </location>
</feature>
<organism evidence="3">
    <name type="scientific">Prasinoderma coloniale</name>
    <dbReference type="NCBI Taxonomy" id="156133"/>
    <lineage>
        <taxon>Eukaryota</taxon>
        <taxon>Viridiplantae</taxon>
        <taxon>Prasinodermophyta</taxon>
        <taxon>Prasinodermophyceae</taxon>
        <taxon>Prasinodermales</taxon>
        <taxon>Prasinodermaceae</taxon>
        <taxon>Prasinoderma</taxon>
    </lineage>
</organism>
<feature type="compositionally biased region" description="Basic and acidic residues" evidence="2">
    <location>
        <begin position="586"/>
        <end position="609"/>
    </location>
</feature>
<accession>A0A7R9TLM6</accession>
<feature type="coiled-coil region" evidence="1">
    <location>
        <begin position="357"/>
        <end position="384"/>
    </location>
</feature>
<gene>
    <name evidence="3" type="ORF">PCOL08062_LOCUS5865</name>
</gene>
<keyword evidence="1" id="KW-0175">Coiled coil</keyword>
<dbReference type="AlphaFoldDB" id="A0A7R9TLM6"/>
<feature type="region of interest" description="Disordered" evidence="2">
    <location>
        <begin position="1"/>
        <end position="134"/>
    </location>
</feature>